<proteinExistence type="inferred from homology"/>
<evidence type="ECO:0000256" key="1">
    <source>
        <dbReference type="ARBA" id="ARBA00001933"/>
    </source>
</evidence>
<comment type="pathway">
    <text evidence="4">Amino-acid biosynthesis; D-alanine biosynthesis; D-alanine from L-alanine: step 1/1.</text>
</comment>
<evidence type="ECO:0000256" key="2">
    <source>
        <dbReference type="ARBA" id="ARBA00022898"/>
    </source>
</evidence>
<gene>
    <name evidence="8" type="primary">alr</name>
    <name evidence="9" type="ORF">DLJ48_02555</name>
    <name evidence="8" type="ORF">EVC35_05720</name>
</gene>
<feature type="active site" description="Proton acceptor; specific for D-alanine" evidence="4">
    <location>
        <position position="39"/>
    </location>
</feature>
<feature type="binding site" evidence="4 6">
    <location>
        <position position="317"/>
    </location>
    <ligand>
        <name>substrate</name>
    </ligand>
</feature>
<evidence type="ECO:0000256" key="4">
    <source>
        <dbReference type="HAMAP-Rule" id="MF_01201"/>
    </source>
</evidence>
<dbReference type="HAMAP" id="MF_01201">
    <property type="entry name" value="Ala_racemase"/>
    <property type="match status" value="1"/>
</dbReference>
<dbReference type="AlphaFoldDB" id="A0AAJ1RB16"/>
<dbReference type="InterPro" id="IPR011079">
    <property type="entry name" value="Ala_racemase_C"/>
</dbReference>
<dbReference type="InterPro" id="IPR000821">
    <property type="entry name" value="Ala_racemase"/>
</dbReference>
<comment type="cofactor">
    <cofactor evidence="1 4 5">
        <name>pyridoxal 5'-phosphate</name>
        <dbReference type="ChEBI" id="CHEBI:597326"/>
    </cofactor>
</comment>
<comment type="similarity">
    <text evidence="4">Belongs to the alanine racemase family.</text>
</comment>
<dbReference type="EMBL" id="CP029684">
    <property type="protein sequence ID" value="QAS69479.1"/>
    <property type="molecule type" value="Genomic_DNA"/>
</dbReference>
<dbReference type="Gene3D" id="2.40.37.10">
    <property type="entry name" value="Lyase, Ornithine Decarboxylase, Chain A, domain 1"/>
    <property type="match status" value="1"/>
</dbReference>
<evidence type="ECO:0000313" key="10">
    <source>
        <dbReference type="Proteomes" id="UP000286907"/>
    </source>
</evidence>
<dbReference type="Proteomes" id="UP001167919">
    <property type="component" value="Unassembled WGS sequence"/>
</dbReference>
<dbReference type="SUPFAM" id="SSF51419">
    <property type="entry name" value="PLP-binding barrel"/>
    <property type="match status" value="1"/>
</dbReference>
<protein>
    <recommendedName>
        <fullName evidence="4">Alanine racemase</fullName>
        <ecNumber evidence="4">5.1.1.1</ecNumber>
    </recommendedName>
</protein>
<dbReference type="FunFam" id="3.20.20.10:FF:000002">
    <property type="entry name" value="Alanine racemase"/>
    <property type="match status" value="1"/>
</dbReference>
<dbReference type="SMART" id="SM01005">
    <property type="entry name" value="Ala_racemase_C"/>
    <property type="match status" value="1"/>
</dbReference>
<dbReference type="SUPFAM" id="SSF50621">
    <property type="entry name" value="Alanine racemase C-terminal domain-like"/>
    <property type="match status" value="1"/>
</dbReference>
<evidence type="ECO:0000313" key="9">
    <source>
        <dbReference type="EMBL" id="QAS69479.1"/>
    </source>
</evidence>
<accession>A0AAJ1RB16</accession>
<dbReference type="InterPro" id="IPR020622">
    <property type="entry name" value="Ala_racemase_pyridoxalP-BS"/>
</dbReference>
<feature type="domain" description="Alanine racemase C-terminal" evidence="7">
    <location>
        <begin position="249"/>
        <end position="374"/>
    </location>
</feature>
<organism evidence="8 11">
    <name type="scientific">Oenococcus sicerae</name>
    <dbReference type="NCBI Taxonomy" id="2203724"/>
    <lineage>
        <taxon>Bacteria</taxon>
        <taxon>Bacillati</taxon>
        <taxon>Bacillota</taxon>
        <taxon>Bacilli</taxon>
        <taxon>Lactobacillales</taxon>
        <taxon>Lactobacillaceae</taxon>
        <taxon>Oenococcus</taxon>
    </lineage>
</organism>
<dbReference type="InterPro" id="IPR001608">
    <property type="entry name" value="Ala_racemase_N"/>
</dbReference>
<comment type="catalytic activity">
    <reaction evidence="4">
        <text>L-alanine = D-alanine</text>
        <dbReference type="Rhea" id="RHEA:20249"/>
        <dbReference type="ChEBI" id="CHEBI:57416"/>
        <dbReference type="ChEBI" id="CHEBI:57972"/>
        <dbReference type="EC" id="5.1.1.1"/>
    </reaction>
</comment>
<keyword evidence="10" id="KW-1185">Reference proteome</keyword>
<dbReference type="InterPro" id="IPR029066">
    <property type="entry name" value="PLP-binding_barrel"/>
</dbReference>
<dbReference type="PROSITE" id="PS00395">
    <property type="entry name" value="ALANINE_RACEMASE"/>
    <property type="match status" value="1"/>
</dbReference>
<dbReference type="NCBIfam" id="TIGR00492">
    <property type="entry name" value="alr"/>
    <property type="match status" value="1"/>
</dbReference>
<dbReference type="GO" id="GO:0009252">
    <property type="term" value="P:peptidoglycan biosynthetic process"/>
    <property type="evidence" value="ECO:0007669"/>
    <property type="project" value="TreeGrafter"/>
</dbReference>
<keyword evidence="2 4" id="KW-0663">Pyridoxal phosphate</keyword>
<dbReference type="PRINTS" id="PR00992">
    <property type="entry name" value="ALARACEMASE"/>
</dbReference>
<dbReference type="Proteomes" id="UP000286907">
    <property type="component" value="Chromosome"/>
</dbReference>
<dbReference type="Pfam" id="PF01168">
    <property type="entry name" value="Ala_racemase_N"/>
    <property type="match status" value="1"/>
</dbReference>
<dbReference type="GO" id="GO:0030170">
    <property type="term" value="F:pyridoxal phosphate binding"/>
    <property type="evidence" value="ECO:0007669"/>
    <property type="project" value="UniProtKB-UniRule"/>
</dbReference>
<name>A0AAJ1RB16_9LACO</name>
<reference evidence="9 10" key="1">
    <citation type="journal article" date="2019" name="Syst. Appl. Microbiol.">
        <title>Oenococcus sicerae sp. nov., isolated from French cider.</title>
        <authorList>
            <person name="Cousin F.J."/>
            <person name="Le Guellec R."/>
            <person name="Chagnot C."/>
            <person name="Goux D."/>
            <person name="Dalmasso M."/>
            <person name="Laplace J.M."/>
            <person name="Cretenet M."/>
        </authorList>
    </citation>
    <scope>NUCLEOTIDE SEQUENCE [LARGE SCALE GENOMIC DNA]</scope>
    <source>
        <strain evidence="9 10">UCMA 15228</strain>
    </source>
</reference>
<dbReference type="RefSeq" id="WP_128685626.1">
    <property type="nucleotide sequence ID" value="NZ_CP029684.2"/>
</dbReference>
<evidence type="ECO:0000313" key="8">
    <source>
        <dbReference type="EMBL" id="MDN6900500.1"/>
    </source>
</evidence>
<evidence type="ECO:0000313" key="11">
    <source>
        <dbReference type="Proteomes" id="UP001167919"/>
    </source>
</evidence>
<dbReference type="GO" id="GO:0008784">
    <property type="term" value="F:alanine racemase activity"/>
    <property type="evidence" value="ECO:0007669"/>
    <property type="project" value="UniProtKB-UniRule"/>
</dbReference>
<dbReference type="InterPro" id="IPR009006">
    <property type="entry name" value="Ala_racemase/Decarboxylase_C"/>
</dbReference>
<feature type="binding site" evidence="4 6">
    <location>
        <position position="134"/>
    </location>
    <ligand>
        <name>substrate</name>
    </ligand>
</feature>
<comment type="function">
    <text evidence="4">Catalyzes the interconversion of L-alanine and D-alanine. May also act on other amino acids.</text>
</comment>
<sequence>MVTAIHRPTWMSVNLDAATHNLQEIKKWTKADKVYAVLKADGYGLGAVQLAKAFQETAAADAFVVSNLDEALELRRAGLILPIWVLGAWDYSDLTLFVQNNIVITVPSLDWLMHLPALAGTLKISLAIDTGMTRIGFDDADQIAQAKKIIETNPRLELFSVYTHFATSDDASAHSKKYFDQQAVRWQQLVVNQGFDPKLFSMANSATSIWHNTDPRISFAAIRPGQLISGVNVSNGDLPMPQKLFLERVFAVYSQLADVRFVKKGQALSYGATETMPEDGYVATMPFGYNDGWLRRMQGSSVIIEGKRMPILGRITMDQTMVKLDKKYPIGTRATLIGKDGKEQITAEEVAHYSHTIVDEIQTTLAPRIKRIYTGDLAEIIGANNG</sequence>
<reference evidence="9" key="3">
    <citation type="submission" date="2020-01" db="EMBL/GenBank/DDBJ databases">
        <authorList>
            <person name="Cousin F.J."/>
            <person name="Le Guellec R."/>
            <person name="Cretenet M."/>
        </authorList>
    </citation>
    <scope>NUCLEOTIDE SEQUENCE</scope>
    <source>
        <strain evidence="9">UCMA 15228</strain>
    </source>
</reference>
<dbReference type="EMBL" id="SDWY01000003">
    <property type="protein sequence ID" value="MDN6900500.1"/>
    <property type="molecule type" value="Genomic_DNA"/>
</dbReference>
<dbReference type="Pfam" id="PF00842">
    <property type="entry name" value="Ala_racemase_C"/>
    <property type="match status" value="1"/>
</dbReference>
<dbReference type="GO" id="GO:0005829">
    <property type="term" value="C:cytosol"/>
    <property type="evidence" value="ECO:0007669"/>
    <property type="project" value="TreeGrafter"/>
</dbReference>
<feature type="active site" description="Proton acceptor; specific for L-alanine" evidence="4">
    <location>
        <position position="270"/>
    </location>
</feature>
<evidence type="ECO:0000259" key="7">
    <source>
        <dbReference type="SMART" id="SM01005"/>
    </source>
</evidence>
<dbReference type="PANTHER" id="PTHR30511:SF0">
    <property type="entry name" value="ALANINE RACEMASE, CATABOLIC-RELATED"/>
    <property type="match status" value="1"/>
</dbReference>
<evidence type="ECO:0000256" key="5">
    <source>
        <dbReference type="PIRSR" id="PIRSR600821-50"/>
    </source>
</evidence>
<keyword evidence="3 4" id="KW-0413">Isomerase</keyword>
<feature type="modified residue" description="N6-(pyridoxal phosphate)lysine" evidence="4 5">
    <location>
        <position position="39"/>
    </location>
</feature>
<dbReference type="EC" id="5.1.1.1" evidence="4"/>
<evidence type="ECO:0000256" key="3">
    <source>
        <dbReference type="ARBA" id="ARBA00023235"/>
    </source>
</evidence>
<dbReference type="CDD" id="cd00430">
    <property type="entry name" value="PLPDE_III_AR"/>
    <property type="match status" value="1"/>
</dbReference>
<evidence type="ECO:0000256" key="6">
    <source>
        <dbReference type="PIRSR" id="PIRSR600821-52"/>
    </source>
</evidence>
<dbReference type="PANTHER" id="PTHR30511">
    <property type="entry name" value="ALANINE RACEMASE"/>
    <property type="match status" value="1"/>
</dbReference>
<dbReference type="GO" id="GO:0030632">
    <property type="term" value="P:D-alanine biosynthetic process"/>
    <property type="evidence" value="ECO:0007669"/>
    <property type="project" value="UniProtKB-UniRule"/>
</dbReference>
<dbReference type="Gene3D" id="3.20.20.10">
    <property type="entry name" value="Alanine racemase"/>
    <property type="match status" value="1"/>
</dbReference>
<reference evidence="8" key="2">
    <citation type="submission" date="2019-01" db="EMBL/GenBank/DDBJ databases">
        <title>Oenococcus sicerae UCMA17102.</title>
        <authorList>
            <person name="Cousin F.J."/>
            <person name="Le Guellec R."/>
            <person name="Cretenet M."/>
        </authorList>
    </citation>
    <scope>NUCLEOTIDE SEQUENCE</scope>
    <source>
        <strain evidence="8">UCMA17102</strain>
    </source>
</reference>